<dbReference type="PANTHER" id="PTHR30487">
    <property type="entry name" value="TYPE 4 PREPILIN-LIKE PROTEINS LEADER PEPTIDE-PROCESSING ENZYME"/>
    <property type="match status" value="1"/>
</dbReference>
<protein>
    <submittedName>
        <fullName evidence="4">Prepilin peptidase</fullName>
    </submittedName>
</protein>
<dbReference type="Proteomes" id="UP000609879">
    <property type="component" value="Unassembled WGS sequence"/>
</dbReference>
<proteinExistence type="inferred from homology"/>
<evidence type="ECO:0000256" key="1">
    <source>
        <dbReference type="ARBA" id="ARBA00005801"/>
    </source>
</evidence>
<evidence type="ECO:0000313" key="4">
    <source>
        <dbReference type="EMBL" id="GID78990.1"/>
    </source>
</evidence>
<reference evidence="4 5" key="1">
    <citation type="submission" date="2021-01" db="EMBL/GenBank/DDBJ databases">
        <title>Whole genome shotgun sequence of Actinoplanes deccanensis NBRC 13994.</title>
        <authorList>
            <person name="Komaki H."/>
            <person name="Tamura T."/>
        </authorList>
    </citation>
    <scope>NUCLEOTIDE SEQUENCE [LARGE SCALE GENOMIC DNA]</scope>
    <source>
        <strain evidence="4 5">NBRC 13994</strain>
    </source>
</reference>
<feature type="transmembrane region" description="Helical" evidence="2">
    <location>
        <begin position="155"/>
        <end position="181"/>
    </location>
</feature>
<gene>
    <name evidence="4" type="primary">pilD_2</name>
    <name evidence="4" type="ORF">Ade02nite_76310</name>
</gene>
<dbReference type="EMBL" id="BOMI01000156">
    <property type="protein sequence ID" value="GID78990.1"/>
    <property type="molecule type" value="Genomic_DNA"/>
</dbReference>
<feature type="domain" description="Prepilin type IV endopeptidase peptidase" evidence="3">
    <location>
        <begin position="83"/>
        <end position="173"/>
    </location>
</feature>
<organism evidence="4 5">
    <name type="scientific">Paractinoplanes deccanensis</name>
    <dbReference type="NCBI Taxonomy" id="113561"/>
    <lineage>
        <taxon>Bacteria</taxon>
        <taxon>Bacillati</taxon>
        <taxon>Actinomycetota</taxon>
        <taxon>Actinomycetes</taxon>
        <taxon>Micromonosporales</taxon>
        <taxon>Micromonosporaceae</taxon>
        <taxon>Paractinoplanes</taxon>
    </lineage>
</organism>
<evidence type="ECO:0000259" key="3">
    <source>
        <dbReference type="Pfam" id="PF01478"/>
    </source>
</evidence>
<accession>A0ABQ3YGS5</accession>
<feature type="transmembrane region" description="Helical" evidence="2">
    <location>
        <begin position="75"/>
        <end position="92"/>
    </location>
</feature>
<dbReference type="InterPro" id="IPR050882">
    <property type="entry name" value="Prepilin_peptidase/N-MTase"/>
</dbReference>
<keyword evidence="2" id="KW-0472">Membrane</keyword>
<comment type="caution">
    <text evidence="4">The sequence shown here is derived from an EMBL/GenBank/DDBJ whole genome shotgun (WGS) entry which is preliminary data.</text>
</comment>
<keyword evidence="2" id="KW-1133">Transmembrane helix</keyword>
<feature type="transmembrane region" description="Helical" evidence="2">
    <location>
        <begin position="123"/>
        <end position="143"/>
    </location>
</feature>
<feature type="transmembrane region" description="Helical" evidence="2">
    <location>
        <begin position="201"/>
        <end position="218"/>
    </location>
</feature>
<dbReference type="Pfam" id="PF01478">
    <property type="entry name" value="Peptidase_A24"/>
    <property type="match status" value="1"/>
</dbReference>
<dbReference type="PANTHER" id="PTHR30487:SF0">
    <property type="entry name" value="PREPILIN LEADER PEPTIDASE_N-METHYLTRANSFERASE-RELATED"/>
    <property type="match status" value="1"/>
</dbReference>
<dbReference type="InterPro" id="IPR000045">
    <property type="entry name" value="Prepilin_IV_endopep_pep"/>
</dbReference>
<dbReference type="Gene3D" id="1.20.120.1220">
    <property type="match status" value="1"/>
</dbReference>
<sequence length="220" mass="22380">MSALLVIMAATFGAATAAFLPHLACRLAVPYGSPSRSTCGSGWVRLRFPQRYGVTPVIGAVVATLLAVGVEESPLLPVYLLAAVPALLLAMIDLRCLRLPDRIVALLGAVAGVPLAVLRPEHIGTAVMAGGLVFAAHLAIALLPRGGLGLGDVKLAGVLAFVLGFAGWPAVAVGVLTPHLINGPIALALLLTGRADRRRPLPFGPALLAGALIAVITSPP</sequence>
<evidence type="ECO:0000256" key="2">
    <source>
        <dbReference type="SAM" id="Phobius"/>
    </source>
</evidence>
<keyword evidence="2" id="KW-0812">Transmembrane</keyword>
<name>A0ABQ3YGS5_9ACTN</name>
<comment type="similarity">
    <text evidence="1">Belongs to the peptidase A24 family.</text>
</comment>
<keyword evidence="5" id="KW-1185">Reference proteome</keyword>
<dbReference type="RefSeq" id="WP_239169348.1">
    <property type="nucleotide sequence ID" value="NZ_BAAABO010000003.1"/>
</dbReference>
<evidence type="ECO:0000313" key="5">
    <source>
        <dbReference type="Proteomes" id="UP000609879"/>
    </source>
</evidence>
<feature type="transmembrane region" description="Helical" evidence="2">
    <location>
        <begin position="99"/>
        <end position="117"/>
    </location>
</feature>